<evidence type="ECO:0000259" key="1">
    <source>
        <dbReference type="SMART" id="SM00587"/>
    </source>
</evidence>
<dbReference type="InterPro" id="IPR015897">
    <property type="entry name" value="CHK_kinase-like"/>
</dbReference>
<reference evidence="2 3" key="1">
    <citation type="submission" date="2020-11" db="EMBL/GenBank/DDBJ databases">
        <authorList>
            <person name="Wallbank WR R."/>
            <person name="Pardo Diaz C."/>
            <person name="Kozak K."/>
            <person name="Martin S."/>
            <person name="Jiggins C."/>
            <person name="Moest M."/>
            <person name="Warren A I."/>
            <person name="Generalovic N T."/>
            <person name="Byers J.R.P. K."/>
            <person name="Montejo-Kovacevich G."/>
            <person name="Yen C E."/>
        </authorList>
    </citation>
    <scope>NUCLEOTIDE SEQUENCE [LARGE SCALE GENOMIC DNA]</scope>
</reference>
<dbReference type="Gene3D" id="3.90.1200.10">
    <property type="match status" value="1"/>
</dbReference>
<dbReference type="InterPro" id="IPR004119">
    <property type="entry name" value="EcKL"/>
</dbReference>
<dbReference type="OrthoDB" id="8250698at2759"/>
<dbReference type="PANTHER" id="PTHR11012">
    <property type="entry name" value="PROTEIN KINASE-LIKE DOMAIN-CONTAINING"/>
    <property type="match status" value="1"/>
</dbReference>
<gene>
    <name evidence="2" type="ORF">HERILL_LOCUS16018</name>
</gene>
<protein>
    <recommendedName>
        <fullName evidence="1">CHK kinase-like domain-containing protein</fullName>
    </recommendedName>
</protein>
<keyword evidence="3" id="KW-1185">Reference proteome</keyword>
<dbReference type="EMBL" id="LR899014">
    <property type="protein sequence ID" value="CAD7093753.1"/>
    <property type="molecule type" value="Genomic_DNA"/>
</dbReference>
<evidence type="ECO:0000313" key="3">
    <source>
        <dbReference type="Proteomes" id="UP000594454"/>
    </source>
</evidence>
<dbReference type="AlphaFoldDB" id="A0A7R8Z3B8"/>
<dbReference type="InParanoid" id="A0A7R8Z3B8"/>
<dbReference type="Proteomes" id="UP000594454">
    <property type="component" value="Chromosome 6"/>
</dbReference>
<name>A0A7R8Z3B8_HERIL</name>
<evidence type="ECO:0000313" key="2">
    <source>
        <dbReference type="EMBL" id="CAD7093753.1"/>
    </source>
</evidence>
<dbReference type="FunCoup" id="A0A7R8Z3B8">
    <property type="interactions" value="14"/>
</dbReference>
<dbReference type="OMA" id="YNVLCHA"/>
<dbReference type="PANTHER" id="PTHR11012:SF12">
    <property type="entry name" value="CHK KINASE-LIKE DOMAIN-CONTAINING PROTEIN-RELATED"/>
    <property type="match status" value="1"/>
</dbReference>
<sequence length="411" mass="47319">MNFNRDELEAPEWINPDFLKEVLEFNGELTSVTIHDYKTSPATVVGEHFASIMFRANIRYSTATSENQQCSVIIKGMPVAEGLKKDFIAQDTLDFFGTEIFMYSKVLNDCQEILKSAGYPETLVAKILYYSSEPRKVLVFEDLRELGYSLLPRVLPNDQDAEMIFSKLGQYHAAVFKMENEGRKDLRVKGTFLYLPNVGDFPIFRHGISFLHETVQTLPGFEEIADKLGKITSDMLLKKCKESIFTPGAYNVLNHGDYSIKNLMYKTDDKDVVTQAVLIDFQICHWGSPAYDLYFMASLIPYKRREKLFKLYFDTFIDVLVKSGYRGTLPTYDLLQQELKSNQHLDLCFLATLTAFMTTDKNEIKEQMEEVMQSEELLRKYYKTPQYISFIKESLPILLKEGVLDKIISAS</sequence>
<organism evidence="2 3">
    <name type="scientific">Hermetia illucens</name>
    <name type="common">Black soldier fly</name>
    <dbReference type="NCBI Taxonomy" id="343691"/>
    <lineage>
        <taxon>Eukaryota</taxon>
        <taxon>Metazoa</taxon>
        <taxon>Ecdysozoa</taxon>
        <taxon>Arthropoda</taxon>
        <taxon>Hexapoda</taxon>
        <taxon>Insecta</taxon>
        <taxon>Pterygota</taxon>
        <taxon>Neoptera</taxon>
        <taxon>Endopterygota</taxon>
        <taxon>Diptera</taxon>
        <taxon>Brachycera</taxon>
        <taxon>Stratiomyomorpha</taxon>
        <taxon>Stratiomyidae</taxon>
        <taxon>Hermetiinae</taxon>
        <taxon>Hermetia</taxon>
    </lineage>
</organism>
<dbReference type="Pfam" id="PF02958">
    <property type="entry name" value="EcKL"/>
    <property type="match status" value="1"/>
</dbReference>
<proteinExistence type="predicted"/>
<dbReference type="SUPFAM" id="SSF56112">
    <property type="entry name" value="Protein kinase-like (PK-like)"/>
    <property type="match status" value="1"/>
</dbReference>
<dbReference type="SMART" id="SM00587">
    <property type="entry name" value="CHK"/>
    <property type="match status" value="1"/>
</dbReference>
<dbReference type="InterPro" id="IPR011009">
    <property type="entry name" value="Kinase-like_dom_sf"/>
</dbReference>
<feature type="domain" description="CHK kinase-like" evidence="1">
    <location>
        <begin position="138"/>
        <end position="322"/>
    </location>
</feature>
<accession>A0A7R8Z3B8</accession>